<feature type="compositionally biased region" description="Polar residues" evidence="10">
    <location>
        <begin position="1146"/>
        <end position="1161"/>
    </location>
</feature>
<feature type="compositionally biased region" description="Low complexity" evidence="10">
    <location>
        <begin position="115"/>
        <end position="124"/>
    </location>
</feature>
<dbReference type="InterPro" id="IPR013088">
    <property type="entry name" value="Znf_NHR/GATA"/>
</dbReference>
<keyword evidence="13" id="KW-1185">Reference proteome</keyword>
<dbReference type="CDD" id="cd00202">
    <property type="entry name" value="ZnF_GATA"/>
    <property type="match status" value="1"/>
</dbReference>
<feature type="compositionally biased region" description="Low complexity" evidence="10">
    <location>
        <begin position="786"/>
        <end position="798"/>
    </location>
</feature>
<evidence type="ECO:0000313" key="12">
    <source>
        <dbReference type="EMBL" id="PHH52049.1"/>
    </source>
</evidence>
<gene>
    <name evidence="12" type="primary">AREA</name>
    <name evidence="12" type="ORF">CFIMG_004306RA</name>
</gene>
<dbReference type="SMART" id="SM00401">
    <property type="entry name" value="ZnF_GATA"/>
    <property type="match status" value="1"/>
</dbReference>
<dbReference type="GO" id="GO:0042128">
    <property type="term" value="P:nitrate assimilation"/>
    <property type="evidence" value="ECO:0007669"/>
    <property type="project" value="UniProtKB-KW"/>
</dbReference>
<dbReference type="GO" id="GO:0000122">
    <property type="term" value="P:negative regulation of transcription by RNA polymerase II"/>
    <property type="evidence" value="ECO:0007669"/>
    <property type="project" value="TreeGrafter"/>
</dbReference>
<feature type="region of interest" description="Disordered" evidence="10">
    <location>
        <begin position="929"/>
        <end position="1107"/>
    </location>
</feature>
<name>A0A2C5WSL3_9PEZI</name>
<dbReference type="Pfam" id="PF08550">
    <property type="entry name" value="GATA_AreA"/>
    <property type="match status" value="1"/>
</dbReference>
<dbReference type="Gene3D" id="3.30.50.10">
    <property type="entry name" value="Erythroid Transcription Factor GATA-1, subunit A"/>
    <property type="match status" value="1"/>
</dbReference>
<dbReference type="STRING" id="1035309.A0A2C5WSL3"/>
<evidence type="ECO:0000313" key="13">
    <source>
        <dbReference type="Proteomes" id="UP000222788"/>
    </source>
</evidence>
<dbReference type="PRINTS" id="PR00619">
    <property type="entry name" value="GATAZNFINGER"/>
</dbReference>
<dbReference type="Proteomes" id="UP000222788">
    <property type="component" value="Unassembled WGS sequence"/>
</dbReference>
<feature type="compositionally biased region" description="Low complexity" evidence="10">
    <location>
        <begin position="719"/>
        <end position="734"/>
    </location>
</feature>
<evidence type="ECO:0000256" key="1">
    <source>
        <dbReference type="ARBA" id="ARBA00004123"/>
    </source>
</evidence>
<keyword evidence="2" id="KW-0479">Metal-binding</keyword>
<dbReference type="InterPro" id="IPR013860">
    <property type="entry name" value="AreA_GATA"/>
</dbReference>
<evidence type="ECO:0000256" key="6">
    <source>
        <dbReference type="ARBA" id="ARBA00023063"/>
    </source>
</evidence>
<keyword evidence="5" id="KW-0805">Transcription regulation</keyword>
<dbReference type="OrthoDB" id="515401at2759"/>
<keyword evidence="4" id="KW-0862">Zinc</keyword>
<feature type="region of interest" description="Disordered" evidence="10">
    <location>
        <begin position="204"/>
        <end position="224"/>
    </location>
</feature>
<evidence type="ECO:0000256" key="4">
    <source>
        <dbReference type="ARBA" id="ARBA00022833"/>
    </source>
</evidence>
<feature type="compositionally biased region" description="Low complexity" evidence="10">
    <location>
        <begin position="494"/>
        <end position="514"/>
    </location>
</feature>
<feature type="compositionally biased region" description="Polar residues" evidence="10">
    <location>
        <begin position="860"/>
        <end position="878"/>
    </location>
</feature>
<dbReference type="InterPro" id="IPR039355">
    <property type="entry name" value="Transcription_factor_GATA"/>
</dbReference>
<dbReference type="SUPFAM" id="SSF57716">
    <property type="entry name" value="Glucocorticoid receptor-like (DNA-binding domain)"/>
    <property type="match status" value="1"/>
</dbReference>
<evidence type="ECO:0000256" key="10">
    <source>
        <dbReference type="SAM" id="MobiDB-lite"/>
    </source>
</evidence>
<dbReference type="InterPro" id="IPR000679">
    <property type="entry name" value="Znf_GATA"/>
</dbReference>
<feature type="compositionally biased region" description="Low complexity" evidence="10">
    <location>
        <begin position="62"/>
        <end position="77"/>
    </location>
</feature>
<dbReference type="PANTHER" id="PTHR10071:SF281">
    <property type="entry name" value="BOX A-BINDING FACTOR-RELATED"/>
    <property type="match status" value="1"/>
</dbReference>
<feature type="region of interest" description="Disordered" evidence="10">
    <location>
        <begin position="56"/>
        <end position="91"/>
    </location>
</feature>
<evidence type="ECO:0000256" key="2">
    <source>
        <dbReference type="ARBA" id="ARBA00022723"/>
    </source>
</evidence>
<feature type="compositionally biased region" description="Polar residues" evidence="10">
    <location>
        <begin position="773"/>
        <end position="785"/>
    </location>
</feature>
<dbReference type="FunFam" id="3.30.50.10:FF:000007">
    <property type="entry name" value="Nitrogen regulatory AreA, N-terminal"/>
    <property type="match status" value="1"/>
</dbReference>
<dbReference type="PROSITE" id="PS00344">
    <property type="entry name" value="GATA_ZN_FINGER_1"/>
    <property type="match status" value="1"/>
</dbReference>
<evidence type="ECO:0000256" key="5">
    <source>
        <dbReference type="ARBA" id="ARBA00023015"/>
    </source>
</evidence>
<feature type="compositionally biased region" description="Low complexity" evidence="10">
    <location>
        <begin position="956"/>
        <end position="978"/>
    </location>
</feature>
<dbReference type="GO" id="GO:0005634">
    <property type="term" value="C:nucleus"/>
    <property type="evidence" value="ECO:0007669"/>
    <property type="project" value="UniProtKB-SubCell"/>
</dbReference>
<organism evidence="12 13">
    <name type="scientific">Ceratocystis fimbriata CBS 114723</name>
    <dbReference type="NCBI Taxonomy" id="1035309"/>
    <lineage>
        <taxon>Eukaryota</taxon>
        <taxon>Fungi</taxon>
        <taxon>Dikarya</taxon>
        <taxon>Ascomycota</taxon>
        <taxon>Pezizomycotina</taxon>
        <taxon>Sordariomycetes</taxon>
        <taxon>Hypocreomycetidae</taxon>
        <taxon>Microascales</taxon>
        <taxon>Ceratocystidaceae</taxon>
        <taxon>Ceratocystis</taxon>
    </lineage>
</organism>
<feature type="region of interest" description="Disordered" evidence="10">
    <location>
        <begin position="1146"/>
        <end position="1166"/>
    </location>
</feature>
<feature type="compositionally biased region" description="Low complexity" evidence="10">
    <location>
        <begin position="1061"/>
        <end position="1081"/>
    </location>
</feature>
<evidence type="ECO:0000256" key="3">
    <source>
        <dbReference type="ARBA" id="ARBA00022771"/>
    </source>
</evidence>
<keyword evidence="7" id="KW-0804">Transcription</keyword>
<feature type="region of interest" description="Disordered" evidence="10">
    <location>
        <begin position="714"/>
        <end position="880"/>
    </location>
</feature>
<protein>
    <submittedName>
        <fullName evidence="12">Nitrogen regulatory protein areA</fullName>
    </submittedName>
</protein>
<dbReference type="PROSITE" id="PS50114">
    <property type="entry name" value="GATA_ZN_FINGER_2"/>
    <property type="match status" value="1"/>
</dbReference>
<comment type="caution">
    <text evidence="12">The sequence shown here is derived from an EMBL/GenBank/DDBJ whole genome shotgun (WGS) entry which is preliminary data.</text>
</comment>
<evidence type="ECO:0000259" key="11">
    <source>
        <dbReference type="PROSITE" id="PS50114"/>
    </source>
</evidence>
<evidence type="ECO:0000256" key="9">
    <source>
        <dbReference type="PROSITE-ProRule" id="PRU00094"/>
    </source>
</evidence>
<dbReference type="GO" id="GO:0000981">
    <property type="term" value="F:DNA-binding transcription factor activity, RNA polymerase II-specific"/>
    <property type="evidence" value="ECO:0007669"/>
    <property type="project" value="TreeGrafter"/>
</dbReference>
<dbReference type="PANTHER" id="PTHR10071">
    <property type="entry name" value="TRANSCRIPTION FACTOR GATA FAMILY MEMBER"/>
    <property type="match status" value="1"/>
</dbReference>
<proteinExistence type="predicted"/>
<dbReference type="GO" id="GO:0008270">
    <property type="term" value="F:zinc ion binding"/>
    <property type="evidence" value="ECO:0007669"/>
    <property type="project" value="UniProtKB-KW"/>
</dbReference>
<sequence length="1177" mass="122935">MSTAIDSYRFTPMAESMDLFGATSRSAAQTPTSLSLSAFDLEFDYADDTQLHASAQSHHMLTASSSESASVSAPTSTKHVHDSQSYNHRQSHKHFDMAAATLHLFDAGMPPMRSLQAAAPSSLSPLPPHPNQTLSATTDDDDGSSKNAQSHKSLSPPSSPPPSLDELAMCVWKFFSQTKQSLPQQQRIENMSWRMMHAGLRRLSMQAHASKRSSSSMSSGTAVGSSTLSAHSVASTSLSSNHSLSFHGPSGIAQQLQKTSDNYHSMQSGSSSERAAVAVDSMNLDDFICDSIAATPIPSSHVITQSSLSPNSNKGGDSSLDNQGQGTHALASAIPIKPRKPASVSASASDSASGAGAGAGIGSVSDDFADAAAPVANSGSMIMSGESQAHGSLQTQLHQSAQNFVPQSLPYPLNHHGRLKDEFNYVTRHHRKTSVDDRRTRKRPANFSPHVSATTSLDSSNNLEPESELHEYSLDNTSTASAPGTGTGTGTSTGTGSAATSTVMGTQQQQQQQHQQHHHHSHHSSTTSVPFPLDTYPMENDPIITSAGPYQQAFPFSPSTSPLMQHGPFSNAFGSINANGLNNRTEYYAPQTSNFQAPNNSTSHSIGETDPFFFGNIENRHHGSIRPTSHGHGISNSVNSQYIYNSTNNPMFPAAESTTTFGSSFTGIDPSHVFPDQSGRSPSTISMPTDTMFSNFAADSDEEENTAFPDRLVMAPEFSPGSSLEETGTTSTSSAMNWDPTLPGQFQTHAARFPGGPPRKNTMSSEADKPDWDSSSAPRSQPIHGTTSTTTTTTNSSNRRSKALRAAPGTTSSQSRRNPFAPSNSNSPPADAPTSLPGGFMSAQPSRQSSPPPPPKSASTTNLQTNSSSGATADNSSPTTCTNCFTQTTPLWRRNPEGQPLCNACGLFLKLHGVVRPLSLKTDVIKKRNRGTGAATPSSTSTRAGKKSGLSSRKNSTLALSSTPAAATVVTGATASTPPSNMRPGSATNDGDSPGASAAGGKTAGSTPNGFPANVNNKVAIPPASQPAARVGTAQNRTSTTSSKRQRRHSKSAGSDLVSAVSMPPLSSTSLSSTTTVTAMSGSNSTQHHHSQSMDIDSPGSSDSADLMRTFSASHGLGPSIGSPGSLGLTSAFGLGNANRSIVSPTVSGTSAAGQQQNILGSGSAGPQEWEWLTMSL</sequence>
<dbReference type="GO" id="GO:0045944">
    <property type="term" value="P:positive regulation of transcription by RNA polymerase II"/>
    <property type="evidence" value="ECO:0007669"/>
    <property type="project" value="TreeGrafter"/>
</dbReference>
<feature type="compositionally biased region" description="Low complexity" evidence="10">
    <location>
        <begin position="931"/>
        <end position="943"/>
    </location>
</feature>
<reference evidence="12 13" key="1">
    <citation type="journal article" date="2013" name="Fungal Biol.">
        <title>Analysis of microsatellite markers in the genome of the plant pathogen Ceratocystis fimbriata.</title>
        <authorList>
            <person name="Simpson M.C."/>
            <person name="Wilken P.M."/>
            <person name="Coetzee M.P."/>
            <person name="Wingfield M.J."/>
            <person name="Wingfield B.D."/>
        </authorList>
    </citation>
    <scope>NUCLEOTIDE SEQUENCE [LARGE SCALE GENOMIC DNA]</scope>
    <source>
        <strain evidence="12 13">CBS 114723</strain>
    </source>
</reference>
<comment type="subcellular location">
    <subcellularLocation>
        <location evidence="1">Nucleus</location>
    </subcellularLocation>
</comment>
<feature type="compositionally biased region" description="Low complexity" evidence="10">
    <location>
        <begin position="818"/>
        <end position="833"/>
    </location>
</feature>
<feature type="compositionally biased region" description="Polar residues" evidence="10">
    <location>
        <begin position="302"/>
        <end position="326"/>
    </location>
</feature>
<feature type="region of interest" description="Disordered" evidence="10">
    <location>
        <begin position="430"/>
        <end position="562"/>
    </location>
</feature>
<evidence type="ECO:0000256" key="7">
    <source>
        <dbReference type="ARBA" id="ARBA00023163"/>
    </source>
</evidence>
<feature type="compositionally biased region" description="Polar residues" evidence="10">
    <location>
        <begin position="1093"/>
        <end position="1104"/>
    </location>
</feature>
<dbReference type="Pfam" id="PF00320">
    <property type="entry name" value="GATA"/>
    <property type="match status" value="1"/>
</dbReference>
<reference evidence="12 13" key="2">
    <citation type="journal article" date="2013" name="IMA Fungus">
        <title>IMA Genome-F 1: Ceratocystis fimbriata: Draft nuclear genome sequence for the plant pathogen, Ceratocystis fimbriata.</title>
        <authorList>
            <person name="Wilken P.M."/>
            <person name="Steenkamp E.T."/>
            <person name="Wingfield M.J."/>
            <person name="de Beer Z.W."/>
            <person name="Wingfield B.D."/>
        </authorList>
    </citation>
    <scope>NUCLEOTIDE SEQUENCE [LARGE SCALE GENOMIC DNA]</scope>
    <source>
        <strain evidence="12 13">CBS 114723</strain>
    </source>
</reference>
<feature type="compositionally biased region" description="Polar residues" evidence="10">
    <location>
        <begin position="449"/>
        <end position="464"/>
    </location>
</feature>
<keyword evidence="6" id="KW-0534">Nitrate assimilation</keyword>
<feature type="domain" description="GATA-type" evidence="11">
    <location>
        <begin position="875"/>
        <end position="928"/>
    </location>
</feature>
<evidence type="ECO:0000256" key="8">
    <source>
        <dbReference type="ARBA" id="ARBA00023242"/>
    </source>
</evidence>
<dbReference type="GO" id="GO:0000978">
    <property type="term" value="F:RNA polymerase II cis-regulatory region sequence-specific DNA binding"/>
    <property type="evidence" value="ECO:0007669"/>
    <property type="project" value="TreeGrafter"/>
</dbReference>
<keyword evidence="8" id="KW-0539">Nucleus</keyword>
<keyword evidence="3 9" id="KW-0863">Zinc-finger</keyword>
<feature type="region of interest" description="Disordered" evidence="10">
    <location>
        <begin position="302"/>
        <end position="358"/>
    </location>
</feature>
<feature type="region of interest" description="Disordered" evidence="10">
    <location>
        <begin position="115"/>
        <end position="163"/>
    </location>
</feature>
<feature type="compositionally biased region" description="Low complexity" evidence="10">
    <location>
        <begin position="342"/>
        <end position="354"/>
    </location>
</feature>
<feature type="compositionally biased region" description="Low complexity" evidence="10">
    <location>
        <begin position="990"/>
        <end position="1007"/>
    </location>
</feature>
<dbReference type="EMBL" id="APWK03000077">
    <property type="protein sequence ID" value="PHH52049.1"/>
    <property type="molecule type" value="Genomic_DNA"/>
</dbReference>
<accession>A0A2C5WSL3</accession>
<dbReference type="AlphaFoldDB" id="A0A2C5WSL3"/>